<name>A0A1H2GLN4_9PSED</name>
<feature type="transmembrane region" description="Helical" evidence="2">
    <location>
        <begin position="112"/>
        <end position="133"/>
    </location>
</feature>
<dbReference type="RefSeq" id="WP_090195489.1">
    <property type="nucleotide sequence ID" value="NZ_LT629785.1"/>
</dbReference>
<reference evidence="5" key="1">
    <citation type="submission" date="2016-10" db="EMBL/GenBank/DDBJ databases">
        <authorList>
            <person name="Varghese N."/>
            <person name="Submissions S."/>
        </authorList>
    </citation>
    <scope>NUCLEOTIDE SEQUENCE [LARGE SCALE GENOMIC DNA]</scope>
    <source>
        <strain evidence="5">DSM 17875</strain>
    </source>
</reference>
<dbReference type="CDD" id="cd00093">
    <property type="entry name" value="HTH_XRE"/>
    <property type="match status" value="1"/>
</dbReference>
<feature type="compositionally biased region" description="Low complexity" evidence="1">
    <location>
        <begin position="228"/>
        <end position="245"/>
    </location>
</feature>
<dbReference type="Gene3D" id="1.10.260.40">
    <property type="entry name" value="lambda repressor-like DNA-binding domains"/>
    <property type="match status" value="1"/>
</dbReference>
<dbReference type="AlphaFoldDB" id="A0A1H2GLN4"/>
<dbReference type="OrthoDB" id="9790252at2"/>
<feature type="region of interest" description="Disordered" evidence="1">
    <location>
        <begin position="213"/>
        <end position="250"/>
    </location>
</feature>
<evidence type="ECO:0000259" key="3">
    <source>
        <dbReference type="PROSITE" id="PS50943"/>
    </source>
</evidence>
<dbReference type="InterPro" id="IPR050400">
    <property type="entry name" value="Bact_Cytoskel_RodZ"/>
</dbReference>
<sequence length="335" mass="34914">MTAEQSEAGQAIHGQPGETLRKARELRNMSLGDVATALHLPNSVLQNLESGAFDRLPGHTFARGYIRAYAKLLGMDQELLVREYDQATGSDALGSSVHSLGRVEEPARVSHGLLRMLSLAVLTLLILAGFLWWQDRAADNDELVAVRGIQQVEVESADGTTQIHPLEPEDQAVEVAQEEIATPAPEQAAVATGTDSVPAALAEAPAAPEVTATAAVAPAAPPPPAAEAPPAAAPEVAAATPEVPAGTQSEVAVGPGEGLLSIRFTANCWTQVTDASGKVLLSSLKRAGEDVRLVAKLPVELRLGFASGAEVSFNGKPVDTRPFSTGETARLKLGQ</sequence>
<protein>
    <submittedName>
        <fullName evidence="4">Cytoskeleton protein RodZ</fullName>
    </submittedName>
</protein>
<dbReference type="PANTHER" id="PTHR34475">
    <property type="match status" value="1"/>
</dbReference>
<organism evidence="4 5">
    <name type="scientific">Pseudomonas pohangensis</name>
    <dbReference type="NCBI Taxonomy" id="364197"/>
    <lineage>
        <taxon>Bacteria</taxon>
        <taxon>Pseudomonadati</taxon>
        <taxon>Pseudomonadota</taxon>
        <taxon>Gammaproteobacteria</taxon>
        <taxon>Pseudomonadales</taxon>
        <taxon>Pseudomonadaceae</taxon>
        <taxon>Pseudomonas</taxon>
    </lineage>
</organism>
<keyword evidence="2" id="KW-0812">Transmembrane</keyword>
<accession>A0A1H2GLN4</accession>
<dbReference type="PROSITE" id="PS50943">
    <property type="entry name" value="HTH_CROC1"/>
    <property type="match status" value="1"/>
</dbReference>
<dbReference type="EMBL" id="LT629785">
    <property type="protein sequence ID" value="SDU20475.1"/>
    <property type="molecule type" value="Genomic_DNA"/>
</dbReference>
<proteinExistence type="predicted"/>
<gene>
    <name evidence="4" type="ORF">SAMN05216296_2387</name>
</gene>
<evidence type="ECO:0000313" key="4">
    <source>
        <dbReference type="EMBL" id="SDU20475.1"/>
    </source>
</evidence>
<dbReference type="SUPFAM" id="SSF47413">
    <property type="entry name" value="lambda repressor-like DNA-binding domains"/>
    <property type="match status" value="1"/>
</dbReference>
<evidence type="ECO:0000256" key="1">
    <source>
        <dbReference type="SAM" id="MobiDB-lite"/>
    </source>
</evidence>
<dbReference type="InterPro" id="IPR001387">
    <property type="entry name" value="Cro/C1-type_HTH"/>
</dbReference>
<keyword evidence="2" id="KW-0472">Membrane</keyword>
<keyword evidence="2" id="KW-1133">Transmembrane helix</keyword>
<dbReference type="InterPro" id="IPR010982">
    <property type="entry name" value="Lambda_DNA-bd_dom_sf"/>
</dbReference>
<dbReference type="GO" id="GO:0003677">
    <property type="term" value="F:DNA binding"/>
    <property type="evidence" value="ECO:0007669"/>
    <property type="project" value="InterPro"/>
</dbReference>
<evidence type="ECO:0000256" key="2">
    <source>
        <dbReference type="SAM" id="Phobius"/>
    </source>
</evidence>
<dbReference type="PANTHER" id="PTHR34475:SF1">
    <property type="entry name" value="CYTOSKELETON PROTEIN RODZ"/>
    <property type="match status" value="1"/>
</dbReference>
<dbReference type="Pfam" id="PF13464">
    <property type="entry name" value="RodZ_C"/>
    <property type="match status" value="1"/>
</dbReference>
<dbReference type="STRING" id="364197.SAMN05216296_2387"/>
<keyword evidence="5" id="KW-1185">Reference proteome</keyword>
<dbReference type="InterPro" id="IPR025194">
    <property type="entry name" value="RodZ-like_C"/>
</dbReference>
<feature type="domain" description="HTH cro/C1-type" evidence="3">
    <location>
        <begin position="20"/>
        <end position="51"/>
    </location>
</feature>
<evidence type="ECO:0000313" key="5">
    <source>
        <dbReference type="Proteomes" id="UP000243232"/>
    </source>
</evidence>
<dbReference type="SMART" id="SM00530">
    <property type="entry name" value="HTH_XRE"/>
    <property type="match status" value="1"/>
</dbReference>
<dbReference type="Pfam" id="PF13413">
    <property type="entry name" value="HTH_25"/>
    <property type="match status" value="1"/>
</dbReference>
<dbReference type="Proteomes" id="UP000243232">
    <property type="component" value="Chromosome I"/>
</dbReference>